<evidence type="ECO:0000313" key="3">
    <source>
        <dbReference type="Proteomes" id="UP001169760"/>
    </source>
</evidence>
<dbReference type="EMBL" id="JAUOPB010000008">
    <property type="protein sequence ID" value="MDO6423174.1"/>
    <property type="molecule type" value="Genomic_DNA"/>
</dbReference>
<reference evidence="2" key="1">
    <citation type="submission" date="2023-07" db="EMBL/GenBank/DDBJ databases">
        <title>Genome content predicts the carbon catabolic preferences of heterotrophic bacteria.</title>
        <authorList>
            <person name="Gralka M."/>
        </authorList>
    </citation>
    <scope>NUCLEOTIDE SEQUENCE</scope>
    <source>
        <strain evidence="2">I3M17_2</strain>
    </source>
</reference>
<feature type="transmembrane region" description="Helical" evidence="1">
    <location>
        <begin position="36"/>
        <end position="55"/>
    </location>
</feature>
<dbReference type="AlphaFoldDB" id="A0AAW7X6V0"/>
<dbReference type="RefSeq" id="WP_303492928.1">
    <property type="nucleotide sequence ID" value="NZ_JAUOPB010000008.1"/>
</dbReference>
<evidence type="ECO:0000256" key="1">
    <source>
        <dbReference type="SAM" id="Phobius"/>
    </source>
</evidence>
<accession>A0AAW7X6V0</accession>
<keyword evidence="1" id="KW-0472">Membrane</keyword>
<sequence length="357" mass="39589">MLNKVVQWPVKIKDRVVGLWQGSGDEAVESKSWIKLGVAALASLLVIALITGIFWSTEPAPFSVHDNALDSVAGDETKLVTGVATTATLIRISDTLLSKRGGYLSNDAIPPGVWLDNIPSWEFGVLVQVRDMNKAMREAFSRSQSQSTEDKDLALAESRFNFDNRSWLLPPTEGQYKEGIEYLQAYLDRLVDEDQQNAQFYARADNLRYWLSTVESRLGSLSQRLSASVGQKRLNTDLAGDSEATQATSAPSEMVVKTPWNRIDNEFYEARGSAWALIHMLKAIEVDFADVLEKKNARVSIQQIIRELEATQQTVYSPMILNGSGFGVLTNHSLVMASYISRANAAIIDLRELLSQG</sequence>
<organism evidence="2 3">
    <name type="scientific">Saccharophagus degradans</name>
    <dbReference type="NCBI Taxonomy" id="86304"/>
    <lineage>
        <taxon>Bacteria</taxon>
        <taxon>Pseudomonadati</taxon>
        <taxon>Pseudomonadota</taxon>
        <taxon>Gammaproteobacteria</taxon>
        <taxon>Cellvibrionales</taxon>
        <taxon>Cellvibrionaceae</taxon>
        <taxon>Saccharophagus</taxon>
    </lineage>
</organism>
<dbReference type="InterPro" id="IPR016936">
    <property type="entry name" value="UCP029693"/>
</dbReference>
<evidence type="ECO:0000313" key="2">
    <source>
        <dbReference type="EMBL" id="MDO6423174.1"/>
    </source>
</evidence>
<dbReference type="PIRSF" id="PIRSF029693">
    <property type="entry name" value="UCP029693"/>
    <property type="match status" value="1"/>
</dbReference>
<keyword evidence="1" id="KW-0812">Transmembrane</keyword>
<proteinExistence type="predicted"/>
<comment type="caution">
    <text evidence="2">The sequence shown here is derived from an EMBL/GenBank/DDBJ whole genome shotgun (WGS) entry which is preliminary data.</text>
</comment>
<protein>
    <submittedName>
        <fullName evidence="2">DUF2333 family protein</fullName>
    </submittedName>
</protein>
<dbReference type="Proteomes" id="UP001169760">
    <property type="component" value="Unassembled WGS sequence"/>
</dbReference>
<gene>
    <name evidence="2" type="ORF">Q4521_11875</name>
</gene>
<dbReference type="Pfam" id="PF10095">
    <property type="entry name" value="DUF2333"/>
    <property type="match status" value="1"/>
</dbReference>
<name>A0AAW7X6V0_9GAMM</name>
<keyword evidence="1" id="KW-1133">Transmembrane helix</keyword>